<evidence type="ECO:0000313" key="3">
    <source>
        <dbReference type="EMBL" id="MDC0747044.1"/>
    </source>
</evidence>
<gene>
    <name evidence="3" type="ORF">POL67_37290</name>
</gene>
<dbReference type="EMBL" id="JAQNDO010000001">
    <property type="protein sequence ID" value="MDC0747044.1"/>
    <property type="molecule type" value="Genomic_DNA"/>
</dbReference>
<dbReference type="Proteomes" id="UP001221411">
    <property type="component" value="Unassembled WGS sequence"/>
</dbReference>
<evidence type="ECO:0000256" key="1">
    <source>
        <dbReference type="SAM" id="MobiDB-lite"/>
    </source>
</evidence>
<dbReference type="Gene3D" id="3.40.50.410">
    <property type="entry name" value="von Willebrand factor, type A domain"/>
    <property type="match status" value="1"/>
</dbReference>
<dbReference type="InterPro" id="IPR036465">
    <property type="entry name" value="vWFA_dom_sf"/>
</dbReference>
<dbReference type="InterPro" id="IPR021655">
    <property type="entry name" value="Put_metal-bd"/>
</dbReference>
<organism evidence="3 4">
    <name type="scientific">Polyangium mundeleinium</name>
    <dbReference type="NCBI Taxonomy" id="2995306"/>
    <lineage>
        <taxon>Bacteria</taxon>
        <taxon>Pseudomonadati</taxon>
        <taxon>Myxococcota</taxon>
        <taxon>Polyangia</taxon>
        <taxon>Polyangiales</taxon>
        <taxon>Polyangiaceae</taxon>
        <taxon>Polyangium</taxon>
    </lineage>
</organism>
<feature type="domain" description="Follistatin-like" evidence="2">
    <location>
        <begin position="1165"/>
        <end position="1187"/>
    </location>
</feature>
<dbReference type="InterPro" id="IPR003645">
    <property type="entry name" value="Fol_N"/>
</dbReference>
<dbReference type="RefSeq" id="WP_271925410.1">
    <property type="nucleotide sequence ID" value="NZ_JAQNDO010000001.1"/>
</dbReference>
<dbReference type="InterPro" id="IPR024038">
    <property type="entry name" value="MYXO-CTERM"/>
</dbReference>
<feature type="domain" description="Follistatin-like" evidence="2">
    <location>
        <begin position="1091"/>
        <end position="1114"/>
    </location>
</feature>
<protein>
    <submittedName>
        <fullName evidence="3">MopE-related protein</fullName>
    </submittedName>
</protein>
<dbReference type="SMART" id="SM00274">
    <property type="entry name" value="FOLN"/>
    <property type="match status" value="3"/>
</dbReference>
<sequence>MRTCSAVHPVPGEARGAPDAGQRGQDTMFTRVRTLLGQRVVQVKVGAALGLAAAAVAAASPALAEPAACLSFDPAAWPAPSKPYFMVMFDTSGSMTSAVAGAANSCGYANDRLGHGRCAMKNTFQAFAGQANFGLATFAKNQKACDAACTPEACLHSDFPGNMDKAGCGPEPPECGNPPVAQPNSGCRDGANIVVPLLVDNYYSPPPNPSNIGELLKWVDNDCSDQKEIFAQGNTPLNGMLRSAYRYFSEGWASPVTPGLVHPSPLGSLAQGERACRAVNVILVTDGGENCDTVDDAKDAAADLLTGFTKGGITWSIKTYVIDFGQVGSQADQIAASGGTGAAQTATNEASLSQAFANIIAGSIKPESCNNADDNCNGCTDEGFVHYCNKGQGCCAWATPAQRATCLSSYQATISAADPDGDLTKLPCTTAAQQQDPANWLCFNPKETCDNVDNNCDPEATIDGDPQNTVDEGVFKCGNPLHCPVAETCNGQDDDCDGLIDEGLGASCTCKPSPEVCDGCDNDCDGIADNGIPAIACGLTTPMNCVGTLSCKPPQAVPIGTCVPSGGYNTCQNNPLTETCDGIDNDCDGTIDDGVAPLECVPVGTPANLNYGPNSQCKKGSQPCGSSVCSGFVGPSAEICDGIDNDCDGTVDESPFGVNTPCGVNQAPCTTGLTACVNGALVCQGGTQPQAEICDGKDNDCDGSIDETPLADAPAAGMNGCWTNPGNCCTFGNLQWCPPPGGTCSGTGTLTAPCNTGKLVCQGLQKWVCATPKAPEPEACDGLDNDCNGMVDDGSIAQVGQPCGSNTGECQIGALACAAGVLDCVGDIGPTQELCDGKDNDCDGTIDNGIQAGGACTVAYDATLYPGDRSAAPCQPGVYQCDGLGGAACAGGIGPSPEICDGLDNDCDGKVDESGPGPDGIDGSANPAPPPAVNIGDPCGLNVGVCAEGKVGCVNGQLTCIGGMEATDESCDCVDNDCDGTTDEQDPGKTKLCSTGKECVKSGSSCACASPCKGGEFPCPPGQKCEDVTKSETGETLGFYCVPDNCGDCSVKTVKDAAGNVICAPADTPADANCNKPPACVCKGQEGCKDPCDGVSCPSGQVCANTGPSLGKCVVDTCYNVPCPGCNKACNLGSCVDNPCVPGACPPDEVCKPSADFTTFSCVPTCAGVDCAAGTICKDGACVPTCDPACDGGEACDTSQTPPVCVQNKCAGACANGGCCDPLTGACGNCPCEGVLCPSGQVCNGGQCVDPMGGTGSTTSSGAGGAGGGGPGAGGGGNATGVGGAAGGPDKGAWGLATGGGGCSCSAAGDSRSPAGWLALLGLPLAFVRRRHSTRNTKAA</sequence>
<accession>A0ABT5F0A8</accession>
<feature type="region of interest" description="Disordered" evidence="1">
    <location>
        <begin position="1"/>
        <end position="24"/>
    </location>
</feature>
<evidence type="ECO:0000313" key="4">
    <source>
        <dbReference type="Proteomes" id="UP001221411"/>
    </source>
</evidence>
<dbReference type="SUPFAM" id="SSF53300">
    <property type="entry name" value="vWA-like"/>
    <property type="match status" value="1"/>
</dbReference>
<evidence type="ECO:0000259" key="2">
    <source>
        <dbReference type="SMART" id="SM00274"/>
    </source>
</evidence>
<proteinExistence type="predicted"/>
<feature type="domain" description="Follistatin-like" evidence="2">
    <location>
        <begin position="1231"/>
        <end position="1254"/>
    </location>
</feature>
<comment type="caution">
    <text evidence="3">The sequence shown here is derived from an EMBL/GenBank/DDBJ whole genome shotgun (WGS) entry which is preliminary data.</text>
</comment>
<dbReference type="Pfam" id="PF11617">
    <property type="entry name" value="Cu-binding_MopE"/>
    <property type="match status" value="11"/>
</dbReference>
<reference evidence="3 4" key="1">
    <citation type="submission" date="2022-11" db="EMBL/GenBank/DDBJ databases">
        <title>Minimal conservation of predation-associated metabolite biosynthetic gene clusters underscores biosynthetic potential of Myxococcota including descriptions for ten novel species: Archangium lansinium sp. nov., Myxococcus landrumus sp. nov., Nannocystis bai.</title>
        <authorList>
            <person name="Ahearne A."/>
            <person name="Stevens C."/>
            <person name="Dowd S."/>
        </authorList>
    </citation>
    <scope>NUCLEOTIDE SEQUENCE [LARGE SCALE GENOMIC DNA]</scope>
    <source>
        <strain evidence="3 4">RJM3</strain>
    </source>
</reference>
<dbReference type="NCBIfam" id="TIGR03901">
    <property type="entry name" value="MYXO-CTERM"/>
    <property type="match status" value="1"/>
</dbReference>
<name>A0ABT5F0A8_9BACT</name>
<keyword evidence="4" id="KW-1185">Reference proteome</keyword>